<feature type="compositionally biased region" description="Polar residues" evidence="1">
    <location>
        <begin position="736"/>
        <end position="748"/>
    </location>
</feature>
<proteinExistence type="predicted"/>
<feature type="region of interest" description="Disordered" evidence="1">
    <location>
        <begin position="1"/>
        <end position="126"/>
    </location>
</feature>
<comment type="caution">
    <text evidence="3">The sequence shown here is derived from an EMBL/GenBank/DDBJ whole genome shotgun (WGS) entry which is preliminary data.</text>
</comment>
<feature type="region of interest" description="Disordered" evidence="1">
    <location>
        <begin position="776"/>
        <end position="908"/>
    </location>
</feature>
<feature type="compositionally biased region" description="Polar residues" evidence="1">
    <location>
        <begin position="349"/>
        <end position="368"/>
    </location>
</feature>
<dbReference type="InterPro" id="IPR007518">
    <property type="entry name" value="MINDY"/>
</dbReference>
<dbReference type="STRING" id="2070753.A0A3A2ZYN3"/>
<dbReference type="GO" id="GO:0071108">
    <property type="term" value="P:protein K48-linked deubiquitination"/>
    <property type="evidence" value="ECO:0007669"/>
    <property type="project" value="TreeGrafter"/>
</dbReference>
<accession>A0A3A2ZYN3</accession>
<feature type="compositionally biased region" description="Basic and acidic residues" evidence="1">
    <location>
        <begin position="194"/>
        <end position="205"/>
    </location>
</feature>
<feature type="compositionally biased region" description="Basic and acidic residues" evidence="1">
    <location>
        <begin position="431"/>
        <end position="440"/>
    </location>
</feature>
<feature type="compositionally biased region" description="Polar residues" evidence="1">
    <location>
        <begin position="49"/>
        <end position="72"/>
    </location>
</feature>
<feature type="compositionally biased region" description="Polar residues" evidence="1">
    <location>
        <begin position="162"/>
        <end position="189"/>
    </location>
</feature>
<feature type="region of interest" description="Disordered" evidence="1">
    <location>
        <begin position="157"/>
        <end position="232"/>
    </location>
</feature>
<feature type="region of interest" description="Disordered" evidence="1">
    <location>
        <begin position="314"/>
        <end position="378"/>
    </location>
</feature>
<feature type="domain" description="MINDY deubiquitinase" evidence="2">
    <location>
        <begin position="441"/>
        <end position="720"/>
    </location>
</feature>
<reference evidence="4" key="1">
    <citation type="submission" date="2017-02" db="EMBL/GenBank/DDBJ databases">
        <authorList>
            <person name="Tafer H."/>
            <person name="Lopandic K."/>
        </authorList>
    </citation>
    <scope>NUCLEOTIDE SEQUENCE [LARGE SCALE GENOMIC DNA]</scope>
    <source>
        <strain evidence="4">CBS 366.77</strain>
    </source>
</reference>
<feature type="region of interest" description="Disordered" evidence="1">
    <location>
        <begin position="249"/>
        <end position="290"/>
    </location>
</feature>
<evidence type="ECO:0000313" key="4">
    <source>
        <dbReference type="Proteomes" id="UP000266188"/>
    </source>
</evidence>
<dbReference type="GO" id="GO:0071944">
    <property type="term" value="C:cell periphery"/>
    <property type="evidence" value="ECO:0007669"/>
    <property type="project" value="TreeGrafter"/>
</dbReference>
<feature type="region of interest" description="Disordered" evidence="1">
    <location>
        <begin position="727"/>
        <end position="759"/>
    </location>
</feature>
<dbReference type="GO" id="GO:0016807">
    <property type="term" value="F:cysteine-type carboxypeptidase activity"/>
    <property type="evidence" value="ECO:0007669"/>
    <property type="project" value="TreeGrafter"/>
</dbReference>
<dbReference type="InterPro" id="IPR033979">
    <property type="entry name" value="MINDY_domain"/>
</dbReference>
<protein>
    <recommendedName>
        <fullName evidence="2">MINDY deubiquitinase domain-containing protein</fullName>
    </recommendedName>
</protein>
<dbReference type="Proteomes" id="UP000266188">
    <property type="component" value="Unassembled WGS sequence"/>
</dbReference>
<dbReference type="GO" id="GO:1990380">
    <property type="term" value="F:K48-linked deubiquitinase activity"/>
    <property type="evidence" value="ECO:0007669"/>
    <property type="project" value="InterPro"/>
</dbReference>
<feature type="compositionally biased region" description="Basic and acidic residues" evidence="1">
    <location>
        <begin position="776"/>
        <end position="797"/>
    </location>
</feature>
<feature type="compositionally biased region" description="Polar residues" evidence="1">
    <location>
        <begin position="105"/>
        <end position="126"/>
    </location>
</feature>
<dbReference type="PANTHER" id="PTHR18063">
    <property type="entry name" value="NF-E2 INDUCIBLE PROTEIN"/>
    <property type="match status" value="1"/>
</dbReference>
<name>A0A3A2ZYN3_9EURO</name>
<feature type="compositionally biased region" description="Basic and acidic residues" evidence="1">
    <location>
        <begin position="895"/>
        <end position="908"/>
    </location>
</feature>
<evidence type="ECO:0000259" key="2">
    <source>
        <dbReference type="Pfam" id="PF04424"/>
    </source>
</evidence>
<dbReference type="Pfam" id="PF04424">
    <property type="entry name" value="MINDY_DUB"/>
    <property type="match status" value="1"/>
</dbReference>
<dbReference type="GO" id="GO:0004843">
    <property type="term" value="F:cysteine-type deubiquitinase activity"/>
    <property type="evidence" value="ECO:0007669"/>
    <property type="project" value="InterPro"/>
</dbReference>
<dbReference type="AlphaFoldDB" id="A0A3A2ZYN3"/>
<evidence type="ECO:0000313" key="3">
    <source>
        <dbReference type="EMBL" id="RJE27453.1"/>
    </source>
</evidence>
<feature type="compositionally biased region" description="Polar residues" evidence="1">
    <location>
        <begin position="217"/>
        <end position="232"/>
    </location>
</feature>
<dbReference type="EMBL" id="MVGC01000003">
    <property type="protein sequence ID" value="RJE27453.1"/>
    <property type="molecule type" value="Genomic_DNA"/>
</dbReference>
<feature type="compositionally biased region" description="Polar residues" evidence="1">
    <location>
        <begin position="321"/>
        <end position="337"/>
    </location>
</feature>
<keyword evidence="4" id="KW-1185">Reference proteome</keyword>
<feature type="compositionally biased region" description="Pro residues" evidence="1">
    <location>
        <begin position="1"/>
        <end position="10"/>
    </location>
</feature>
<sequence length="908" mass="100599">MVLRKQPPPSLDYLAKGNGHTEIRPPSSQPSRPSPPSSSPKRLTRRRAQSSPHPRQFPSQESVYSPDLNTSPAFDLMPIEQAQRSPPGTASSEPQNPWADDWVNIPNQDNTYTDGPTSAPTSAPISATLNKTQNPLLGDTAGNRVPPIVVTGTQRRLAENDWQPTPESSEASEWEQSNIQPIQLQSNNPFLRASETDRNSWEDRQVQTPGGHETHNSRGVSFLTSDGSDRLSQTEGFIPMAARLSLLDQQEQESPWAGEHSSNTMQPPDKREDPQFNREQPSQISQNSVSAQGPMEVYLADGQTYNQQGDQHLPALVFDPSQPTSNERYSCPPQYNEQHVDPAKLESETGFNTPSVSVSNATTESSQELIEVDPPNERANRENIHENLTSLQNSSHGEPSLAPVIAAEPTPDSSLKQPSKPFPSSRLSEAAARRQKEQRSETYSIRHVNWTDVTGKLRKSPVLVQNQNGPCPLLALVNALVLRAAEDSQPPIVKALQTREQISLGLLIEALFDELTTCLGPDEEFPDIEALSQFLTMLHTGMNVNPRLTLESEDAVGSFLQTSDIRLYSTFGVPLLHGWVAPPSSQAHESMTRVAQYHEDIQLLHFRKEELEDRVFSGGSLNDDEEQVMKDIQSIQQFVEVDNATQLSPFGLDRLVQKLAPGSVSILFRNDHFSTLYKHPQLHQLYTMVTDAGYSGHAEVVWECLADVSGSKAEFFSGDFRPVSHTAVDVGPAGPRTSSNEAHTTTPTKPLEETMTPQEQSDADYAYALQLQFEEEQRNNRARDRRASAPQTSRDRSGANITHSRSTNAVNNSANRGRAQTADRRGLRHSHMPPSPGNEREDGPPPPYSQAANSPAYSVPSIPPSRSQFTDFSQEDRYLRNSYNRRGAAVSTLPDRPRDRSSRDCVVM</sequence>
<organism evidence="3 4">
    <name type="scientific">Aspergillus sclerotialis</name>
    <dbReference type="NCBI Taxonomy" id="2070753"/>
    <lineage>
        <taxon>Eukaryota</taxon>
        <taxon>Fungi</taxon>
        <taxon>Dikarya</taxon>
        <taxon>Ascomycota</taxon>
        <taxon>Pezizomycotina</taxon>
        <taxon>Eurotiomycetes</taxon>
        <taxon>Eurotiomycetidae</taxon>
        <taxon>Eurotiales</taxon>
        <taxon>Aspergillaceae</taxon>
        <taxon>Aspergillus</taxon>
        <taxon>Aspergillus subgen. Polypaecilum</taxon>
    </lineage>
</organism>
<feature type="compositionally biased region" description="Polar residues" evidence="1">
    <location>
        <begin position="277"/>
        <end position="290"/>
    </location>
</feature>
<gene>
    <name evidence="3" type="ORF">PHISCL_00187</name>
</gene>
<feature type="region of interest" description="Disordered" evidence="1">
    <location>
        <begin position="391"/>
        <end position="442"/>
    </location>
</feature>
<feature type="compositionally biased region" description="Polar residues" evidence="1">
    <location>
        <begin position="82"/>
        <end position="95"/>
    </location>
</feature>
<evidence type="ECO:0000256" key="1">
    <source>
        <dbReference type="SAM" id="MobiDB-lite"/>
    </source>
</evidence>
<dbReference type="GO" id="GO:0005829">
    <property type="term" value="C:cytosol"/>
    <property type="evidence" value="ECO:0007669"/>
    <property type="project" value="TreeGrafter"/>
</dbReference>
<dbReference type="OrthoDB" id="10261212at2759"/>
<feature type="compositionally biased region" description="Polar residues" evidence="1">
    <location>
        <begin position="799"/>
        <end position="815"/>
    </location>
</feature>
<dbReference type="PANTHER" id="PTHR18063:SF6">
    <property type="entry name" value="UBIQUITIN CARBOXYL-TERMINAL HYDROLASE"/>
    <property type="match status" value="1"/>
</dbReference>
<feature type="compositionally biased region" description="Basic and acidic residues" evidence="1">
    <location>
        <begin position="338"/>
        <end position="347"/>
    </location>
</feature>